<evidence type="ECO:0000313" key="8">
    <source>
        <dbReference type="EMBL" id="RKR08118.1"/>
    </source>
</evidence>
<dbReference type="Pfam" id="PF00885">
    <property type="entry name" value="DMRL_synthase"/>
    <property type="match status" value="1"/>
</dbReference>
<dbReference type="GO" id="GO:0009349">
    <property type="term" value="C:riboflavin synthase complex"/>
    <property type="evidence" value="ECO:0007669"/>
    <property type="project" value="UniProtKB-UniRule"/>
</dbReference>
<reference evidence="8 9" key="1">
    <citation type="submission" date="2018-10" db="EMBL/GenBank/DDBJ databases">
        <title>Genomic Encyclopedia of Type Strains, Phase IV (KMG-IV): sequencing the most valuable type-strain genomes for metagenomic binning, comparative biology and taxonomic classification.</title>
        <authorList>
            <person name="Goeker M."/>
        </authorList>
    </citation>
    <scope>NUCLEOTIDE SEQUENCE [LARGE SCALE GENOMIC DNA]</scope>
    <source>
        <strain evidence="8 9">DSM 25586</strain>
    </source>
</reference>
<dbReference type="EMBL" id="RBIR01000015">
    <property type="protein sequence ID" value="RKR08118.1"/>
    <property type="molecule type" value="Genomic_DNA"/>
</dbReference>
<evidence type="ECO:0000256" key="3">
    <source>
        <dbReference type="ARBA" id="ARBA00012664"/>
    </source>
</evidence>
<protein>
    <recommendedName>
        <fullName evidence="3 7">6,7-dimethyl-8-ribityllumazine synthase</fullName>
        <shortName evidence="7">DMRL synthase</shortName>
        <shortName evidence="7">LS</shortName>
        <shortName evidence="7">Lumazine synthase</shortName>
        <ecNumber evidence="3 7">2.5.1.78</ecNumber>
    </recommendedName>
</protein>
<comment type="similarity">
    <text evidence="2 7">Belongs to the DMRL synthase family.</text>
</comment>
<feature type="binding site" evidence="7">
    <location>
        <begin position="85"/>
        <end position="87"/>
    </location>
    <ligand>
        <name>5-amino-6-(D-ribitylamino)uracil</name>
        <dbReference type="ChEBI" id="CHEBI:15934"/>
    </ligand>
</feature>
<feature type="binding site" evidence="7">
    <location>
        <begin position="63"/>
        <end position="65"/>
    </location>
    <ligand>
        <name>5-amino-6-(D-ribitylamino)uracil</name>
        <dbReference type="ChEBI" id="CHEBI:15934"/>
    </ligand>
</feature>
<dbReference type="GO" id="GO:0000906">
    <property type="term" value="F:6,7-dimethyl-8-ribityllumazine synthase activity"/>
    <property type="evidence" value="ECO:0007669"/>
    <property type="project" value="UniProtKB-UniRule"/>
</dbReference>
<feature type="binding site" evidence="7">
    <location>
        <position position="118"/>
    </location>
    <ligand>
        <name>5-amino-6-(D-ribitylamino)uracil</name>
        <dbReference type="ChEBI" id="CHEBI:15934"/>
    </ligand>
</feature>
<feature type="active site" description="Proton donor" evidence="7">
    <location>
        <position position="93"/>
    </location>
</feature>
<gene>
    <name evidence="7" type="primary">ribH</name>
    <name evidence="8" type="ORF">C8D78_3930</name>
</gene>
<feature type="binding site" evidence="7">
    <location>
        <position position="31"/>
    </location>
    <ligand>
        <name>5-amino-6-(D-ribitylamino)uracil</name>
        <dbReference type="ChEBI" id="CHEBI:15934"/>
    </ligand>
</feature>
<comment type="function">
    <text evidence="7">Catalyzes the formation of 6,7-dimethyl-8-ribityllumazine by condensation of 5-amino-6-(D-ribitylamino)uracil with 3,4-dihydroxy-2-butanone 4-phosphate. This is the penultimate step in the biosynthesis of riboflavin.</text>
</comment>
<comment type="pathway">
    <text evidence="1 7">Cofactor biosynthesis; riboflavin biosynthesis; riboflavin from 2-hydroxy-3-oxobutyl phosphate and 5-amino-6-(D-ribitylamino)uracil: step 1/2.</text>
</comment>
<sequence>MSGHGAPQIDLSTFKPEETSQLKLAIVAASWHTQIMDGLLDGALRAAKDAGINEPTVLRVPGTFELPVAAARLAPHFDAVVALGVVIRGGTPHFEYVCEAATLGLTEVSVRTGVPVGFGVLTCDTEQQGIDRAGLPGSTEDKGHEAVTAALATAVTLKQFG</sequence>
<dbReference type="OrthoDB" id="9809709at2"/>
<comment type="caution">
    <text evidence="8">The sequence shown here is derived from an EMBL/GenBank/DDBJ whole genome shotgun (WGS) entry which is preliminary data.</text>
</comment>
<dbReference type="Gene3D" id="3.40.50.960">
    <property type="entry name" value="Lumazine/riboflavin synthase"/>
    <property type="match status" value="1"/>
</dbReference>
<dbReference type="CDD" id="cd09209">
    <property type="entry name" value="Lumazine_synthase-I"/>
    <property type="match status" value="1"/>
</dbReference>
<dbReference type="UniPathway" id="UPA00275">
    <property type="reaction ID" value="UER00404"/>
</dbReference>
<evidence type="ECO:0000313" key="9">
    <source>
        <dbReference type="Proteomes" id="UP000276055"/>
    </source>
</evidence>
<name>A0A495DUI2_9MICC</name>
<dbReference type="InterPro" id="IPR034964">
    <property type="entry name" value="LS"/>
</dbReference>
<keyword evidence="4 7" id="KW-0686">Riboflavin biosynthesis</keyword>
<accession>A0A495DUI2</accession>
<dbReference type="GO" id="GO:0005829">
    <property type="term" value="C:cytosol"/>
    <property type="evidence" value="ECO:0007669"/>
    <property type="project" value="TreeGrafter"/>
</dbReference>
<comment type="catalytic activity">
    <reaction evidence="6 7">
        <text>(2S)-2-hydroxy-3-oxobutyl phosphate + 5-amino-6-(D-ribitylamino)uracil = 6,7-dimethyl-8-(1-D-ribityl)lumazine + phosphate + 2 H2O + H(+)</text>
        <dbReference type="Rhea" id="RHEA:26152"/>
        <dbReference type="ChEBI" id="CHEBI:15377"/>
        <dbReference type="ChEBI" id="CHEBI:15378"/>
        <dbReference type="ChEBI" id="CHEBI:15934"/>
        <dbReference type="ChEBI" id="CHEBI:43474"/>
        <dbReference type="ChEBI" id="CHEBI:58201"/>
        <dbReference type="ChEBI" id="CHEBI:58830"/>
        <dbReference type="EC" id="2.5.1.78"/>
    </reaction>
</comment>
<dbReference type="NCBIfam" id="TIGR00114">
    <property type="entry name" value="lumazine-synth"/>
    <property type="match status" value="1"/>
</dbReference>
<evidence type="ECO:0000256" key="7">
    <source>
        <dbReference type="HAMAP-Rule" id="MF_00178"/>
    </source>
</evidence>
<dbReference type="SUPFAM" id="SSF52121">
    <property type="entry name" value="Lumazine synthase"/>
    <property type="match status" value="1"/>
</dbReference>
<evidence type="ECO:0000256" key="1">
    <source>
        <dbReference type="ARBA" id="ARBA00004917"/>
    </source>
</evidence>
<dbReference type="GO" id="GO:0009231">
    <property type="term" value="P:riboflavin biosynthetic process"/>
    <property type="evidence" value="ECO:0007669"/>
    <property type="project" value="UniProtKB-UniRule"/>
</dbReference>
<dbReference type="PANTHER" id="PTHR21058">
    <property type="entry name" value="6,7-DIMETHYL-8-RIBITYLLUMAZINE SYNTHASE DMRL SYNTHASE LUMAZINE SYNTHASE"/>
    <property type="match status" value="1"/>
</dbReference>
<dbReference type="InterPro" id="IPR036467">
    <property type="entry name" value="LS/RS_sf"/>
</dbReference>
<dbReference type="HAMAP" id="MF_00178">
    <property type="entry name" value="Lumazine_synth"/>
    <property type="match status" value="1"/>
</dbReference>
<evidence type="ECO:0000256" key="4">
    <source>
        <dbReference type="ARBA" id="ARBA00022619"/>
    </source>
</evidence>
<dbReference type="PANTHER" id="PTHR21058:SF0">
    <property type="entry name" value="6,7-DIMETHYL-8-RIBITYLLUMAZINE SYNTHASE"/>
    <property type="match status" value="1"/>
</dbReference>
<dbReference type="AlphaFoldDB" id="A0A495DUI2"/>
<organism evidence="8 9">
    <name type="scientific">Arthrobacter oryzae</name>
    <dbReference type="NCBI Taxonomy" id="409290"/>
    <lineage>
        <taxon>Bacteria</taxon>
        <taxon>Bacillati</taxon>
        <taxon>Actinomycetota</taxon>
        <taxon>Actinomycetes</taxon>
        <taxon>Micrococcales</taxon>
        <taxon>Micrococcaceae</taxon>
        <taxon>Arthrobacter</taxon>
    </lineage>
</organism>
<dbReference type="InterPro" id="IPR002180">
    <property type="entry name" value="LS/RS"/>
</dbReference>
<proteinExistence type="inferred from homology"/>
<dbReference type="EC" id="2.5.1.78" evidence="3 7"/>
<dbReference type="RefSeq" id="WP_120955515.1">
    <property type="nucleotide sequence ID" value="NZ_RBIR01000015.1"/>
</dbReference>
<feature type="binding site" evidence="7">
    <location>
        <begin position="90"/>
        <end position="91"/>
    </location>
    <ligand>
        <name>(2S)-2-hydroxy-3-oxobutyl phosphate</name>
        <dbReference type="ChEBI" id="CHEBI:58830"/>
    </ligand>
</feature>
<evidence type="ECO:0000256" key="5">
    <source>
        <dbReference type="ARBA" id="ARBA00022679"/>
    </source>
</evidence>
<evidence type="ECO:0000256" key="2">
    <source>
        <dbReference type="ARBA" id="ARBA00007424"/>
    </source>
</evidence>
<feature type="binding site" evidence="7">
    <location>
        <position position="132"/>
    </location>
    <ligand>
        <name>(2S)-2-hydroxy-3-oxobutyl phosphate</name>
        <dbReference type="ChEBI" id="CHEBI:58830"/>
    </ligand>
</feature>
<keyword evidence="5 7" id="KW-0808">Transferase</keyword>
<evidence type="ECO:0000256" key="6">
    <source>
        <dbReference type="ARBA" id="ARBA00048785"/>
    </source>
</evidence>
<dbReference type="Proteomes" id="UP000276055">
    <property type="component" value="Unassembled WGS sequence"/>
</dbReference>